<dbReference type="Gene3D" id="3.40.50.620">
    <property type="entry name" value="HUPs"/>
    <property type="match status" value="1"/>
</dbReference>
<dbReference type="AlphaFoldDB" id="A0A392QPH6"/>
<keyword evidence="5" id="KW-1185">Reference proteome</keyword>
<evidence type="ECO:0000256" key="1">
    <source>
        <dbReference type="ARBA" id="ARBA00022741"/>
    </source>
</evidence>
<dbReference type="GO" id="GO:0004066">
    <property type="term" value="F:asparagine synthase (glutamine-hydrolyzing) activity"/>
    <property type="evidence" value="ECO:0007669"/>
    <property type="project" value="InterPro"/>
</dbReference>
<dbReference type="GO" id="GO:0005524">
    <property type="term" value="F:ATP binding"/>
    <property type="evidence" value="ECO:0007669"/>
    <property type="project" value="UniProtKB-KW"/>
</dbReference>
<dbReference type="PANTHER" id="PTHR11772:SF2">
    <property type="entry name" value="ASPARAGINE SYNTHETASE [GLUTAMINE-HYDROLYZING]"/>
    <property type="match status" value="1"/>
</dbReference>
<reference evidence="4 5" key="1">
    <citation type="journal article" date="2018" name="Front. Plant Sci.">
        <title>Red Clover (Trifolium pratense) and Zigzag Clover (T. medium) - A Picture of Genomic Similarities and Differences.</title>
        <authorList>
            <person name="Dluhosova J."/>
            <person name="Istvanek J."/>
            <person name="Nedelnik J."/>
            <person name="Repkova J."/>
        </authorList>
    </citation>
    <scope>NUCLEOTIDE SEQUENCE [LARGE SCALE GENOMIC DNA]</scope>
    <source>
        <strain evidence="5">cv. 10/8</strain>
        <tissue evidence="4">Leaf</tissue>
    </source>
</reference>
<dbReference type="PANTHER" id="PTHR11772">
    <property type="entry name" value="ASPARAGINE SYNTHETASE"/>
    <property type="match status" value="1"/>
</dbReference>
<comment type="caution">
    <text evidence="4">The sequence shown here is derived from an EMBL/GenBank/DDBJ whole genome shotgun (WGS) entry which is preliminary data.</text>
</comment>
<organism evidence="4 5">
    <name type="scientific">Trifolium medium</name>
    <dbReference type="NCBI Taxonomy" id="97028"/>
    <lineage>
        <taxon>Eukaryota</taxon>
        <taxon>Viridiplantae</taxon>
        <taxon>Streptophyta</taxon>
        <taxon>Embryophyta</taxon>
        <taxon>Tracheophyta</taxon>
        <taxon>Spermatophyta</taxon>
        <taxon>Magnoliopsida</taxon>
        <taxon>eudicotyledons</taxon>
        <taxon>Gunneridae</taxon>
        <taxon>Pentapetalae</taxon>
        <taxon>rosids</taxon>
        <taxon>fabids</taxon>
        <taxon>Fabales</taxon>
        <taxon>Fabaceae</taxon>
        <taxon>Papilionoideae</taxon>
        <taxon>50 kb inversion clade</taxon>
        <taxon>NPAAA clade</taxon>
        <taxon>Hologalegina</taxon>
        <taxon>IRL clade</taxon>
        <taxon>Trifolieae</taxon>
        <taxon>Trifolium</taxon>
    </lineage>
</organism>
<keyword evidence="1" id="KW-0547">Nucleotide-binding</keyword>
<feature type="non-terminal residue" evidence="4">
    <location>
        <position position="1"/>
    </location>
</feature>
<feature type="domain" description="Asparagine synthetase" evidence="3">
    <location>
        <begin position="6"/>
        <end position="59"/>
    </location>
</feature>
<dbReference type="EMBL" id="LXQA010152387">
    <property type="protein sequence ID" value="MCI26291.1"/>
    <property type="molecule type" value="Genomic_DNA"/>
</dbReference>
<evidence type="ECO:0000259" key="3">
    <source>
        <dbReference type="Pfam" id="PF00733"/>
    </source>
</evidence>
<evidence type="ECO:0000313" key="5">
    <source>
        <dbReference type="Proteomes" id="UP000265520"/>
    </source>
</evidence>
<dbReference type="InterPro" id="IPR001962">
    <property type="entry name" value="Asn_synthase"/>
</dbReference>
<proteinExistence type="predicted"/>
<keyword evidence="2" id="KW-0067">ATP-binding</keyword>
<dbReference type="InterPro" id="IPR014729">
    <property type="entry name" value="Rossmann-like_a/b/a_fold"/>
</dbReference>
<dbReference type="Proteomes" id="UP000265520">
    <property type="component" value="Unassembled WGS sequence"/>
</dbReference>
<protein>
    <submittedName>
        <fullName evidence="4">Asparagine synthetase</fullName>
    </submittedName>
</protein>
<evidence type="ECO:0000313" key="4">
    <source>
        <dbReference type="EMBL" id="MCI26291.1"/>
    </source>
</evidence>
<dbReference type="Pfam" id="PF00733">
    <property type="entry name" value="Asn_synthase"/>
    <property type="match status" value="1"/>
</dbReference>
<evidence type="ECO:0000256" key="2">
    <source>
        <dbReference type="ARBA" id="ARBA00022840"/>
    </source>
</evidence>
<sequence length="61" mass="7103">IRPDLGRIEKWVLRNAFDDDKTPYLPKHILYRQKEQFSDGVGYSWIDGLKDHASAQVSSKL</sequence>
<dbReference type="GO" id="GO:0005829">
    <property type="term" value="C:cytosol"/>
    <property type="evidence" value="ECO:0007669"/>
    <property type="project" value="TreeGrafter"/>
</dbReference>
<dbReference type="SUPFAM" id="SSF52402">
    <property type="entry name" value="Adenine nucleotide alpha hydrolases-like"/>
    <property type="match status" value="1"/>
</dbReference>
<dbReference type="GO" id="GO:0006529">
    <property type="term" value="P:asparagine biosynthetic process"/>
    <property type="evidence" value="ECO:0007669"/>
    <property type="project" value="InterPro"/>
</dbReference>
<name>A0A392QPH6_9FABA</name>
<accession>A0A392QPH6</accession>
<dbReference type="InterPro" id="IPR050795">
    <property type="entry name" value="Asn_Synthetase"/>
</dbReference>